<dbReference type="InterPro" id="IPR010620">
    <property type="entry name" value="SBBP_repeat"/>
</dbReference>
<evidence type="ECO:0000256" key="2">
    <source>
        <dbReference type="SAM" id="SignalP"/>
    </source>
</evidence>
<dbReference type="Pfam" id="PF18962">
    <property type="entry name" value="Por_Secre_tail"/>
    <property type="match status" value="1"/>
</dbReference>
<dbReference type="Proteomes" id="UP001500736">
    <property type="component" value="Unassembled WGS sequence"/>
</dbReference>
<evidence type="ECO:0000259" key="3">
    <source>
        <dbReference type="Pfam" id="PF18962"/>
    </source>
</evidence>
<keyword evidence="5" id="KW-1185">Reference proteome</keyword>
<proteinExistence type="predicted"/>
<evidence type="ECO:0000313" key="5">
    <source>
        <dbReference type="Proteomes" id="UP001500736"/>
    </source>
</evidence>
<dbReference type="PANTHER" id="PTHR35580">
    <property type="entry name" value="CELL SURFACE GLYCOPROTEIN (S-LAYER PROTEIN)-LIKE PROTEIN"/>
    <property type="match status" value="1"/>
</dbReference>
<name>A0ABP3V6P2_9FLAO</name>
<keyword evidence="1 2" id="KW-0732">Signal</keyword>
<dbReference type="InterPro" id="IPR026444">
    <property type="entry name" value="Secre_tail"/>
</dbReference>
<protein>
    <recommendedName>
        <fullName evidence="3">Secretion system C-terminal sorting domain-containing protein</fullName>
    </recommendedName>
</protein>
<dbReference type="SUPFAM" id="SSF63829">
    <property type="entry name" value="Calcium-dependent phosphotriesterase"/>
    <property type="match status" value="1"/>
</dbReference>
<dbReference type="EMBL" id="BAAAGF010000005">
    <property type="protein sequence ID" value="GAA0749764.1"/>
    <property type="molecule type" value="Genomic_DNA"/>
</dbReference>
<feature type="signal peptide" evidence="2">
    <location>
        <begin position="1"/>
        <end position="21"/>
    </location>
</feature>
<sequence length="563" mass="60514">MNLKKYFILSNLLVITHLSLSQNFSWGSSFGGNGEDVVKAMHVDDAGNSYITGYFSDTANFDPNGTLELTSNGFYDAFIQKIDSNGNLLWAKSVGGDYFEHGSAITSDSFGNVYITGNYETVVNFDPEGAGFNLTSSGLQDIFILKLDINGEFVWAKSIGGTGFEEALSIIYKPGGEIILSGFFYDPIDIDPGSNNVMLTSTGASDTFLLRLDTNGHYIASQQYGGTDTDLAIDMAVNASGDLFITGYFSGTSDLNPNPIQEDFFTASSDGFAGYVLHLNNAGEFVSAGITHGGDVFSNGITVDDFGNAFVTGYFGFTVNFNHDIIGAPINLTSNSFYNGFVMKINPFGGVEWAKHLEGNDSVLGYDIEVNSNGDIITAGYYSNTIDLDPSANVFSLTQESSNASDAYISILDSNGSFLNGFQLGGINFIDANNLGVDAQDNIYTAAHFENTVDINPETASQTIVSAIEYRDNYIIKLIDGSLSIPDNDLLSVKLYPNPAENFVVLKGEGLQQGLEYKIFDVKGSLISSGKTKSNNSIDVTSLNSGMYLLKVAGLTPIKLIIK</sequence>
<evidence type="ECO:0000256" key="1">
    <source>
        <dbReference type="ARBA" id="ARBA00022729"/>
    </source>
</evidence>
<dbReference type="Pfam" id="PF06739">
    <property type="entry name" value="SBBP"/>
    <property type="match status" value="1"/>
</dbReference>
<organism evidence="4 5">
    <name type="scientific">Gaetbulibacter jejuensis</name>
    <dbReference type="NCBI Taxonomy" id="584607"/>
    <lineage>
        <taxon>Bacteria</taxon>
        <taxon>Pseudomonadati</taxon>
        <taxon>Bacteroidota</taxon>
        <taxon>Flavobacteriia</taxon>
        <taxon>Flavobacteriales</taxon>
        <taxon>Flavobacteriaceae</taxon>
        <taxon>Gaetbulibacter</taxon>
    </lineage>
</organism>
<dbReference type="RefSeq" id="WP_343799561.1">
    <property type="nucleotide sequence ID" value="NZ_BAAAGF010000005.1"/>
</dbReference>
<dbReference type="PANTHER" id="PTHR35580:SF1">
    <property type="entry name" value="PHYTASE-LIKE DOMAIN-CONTAINING PROTEIN"/>
    <property type="match status" value="1"/>
</dbReference>
<comment type="caution">
    <text evidence="4">The sequence shown here is derived from an EMBL/GenBank/DDBJ whole genome shotgun (WGS) entry which is preliminary data.</text>
</comment>
<dbReference type="InterPro" id="IPR052918">
    <property type="entry name" value="Motility_Chemotaxis_Reg"/>
</dbReference>
<reference evidence="5" key="1">
    <citation type="journal article" date="2019" name="Int. J. Syst. Evol. Microbiol.">
        <title>The Global Catalogue of Microorganisms (GCM) 10K type strain sequencing project: providing services to taxonomists for standard genome sequencing and annotation.</title>
        <authorList>
            <consortium name="The Broad Institute Genomics Platform"/>
            <consortium name="The Broad Institute Genome Sequencing Center for Infectious Disease"/>
            <person name="Wu L."/>
            <person name="Ma J."/>
        </authorList>
    </citation>
    <scope>NUCLEOTIDE SEQUENCE [LARGE SCALE GENOMIC DNA]</scope>
    <source>
        <strain evidence="5">JCM 15976</strain>
    </source>
</reference>
<dbReference type="NCBIfam" id="TIGR04183">
    <property type="entry name" value="Por_Secre_tail"/>
    <property type="match status" value="1"/>
</dbReference>
<accession>A0ABP3V6P2</accession>
<feature type="chain" id="PRO_5047402089" description="Secretion system C-terminal sorting domain-containing protein" evidence="2">
    <location>
        <begin position="22"/>
        <end position="563"/>
    </location>
</feature>
<evidence type="ECO:0000313" key="4">
    <source>
        <dbReference type="EMBL" id="GAA0749764.1"/>
    </source>
</evidence>
<gene>
    <name evidence="4" type="ORF">GCM10009431_29760</name>
</gene>
<feature type="domain" description="Secretion system C-terminal sorting" evidence="3">
    <location>
        <begin position="495"/>
        <end position="554"/>
    </location>
</feature>